<dbReference type="GO" id="GO:0000184">
    <property type="term" value="P:nuclear-transcribed mRNA catabolic process, nonsense-mediated decay"/>
    <property type="evidence" value="ECO:0007669"/>
    <property type="project" value="TreeGrafter"/>
</dbReference>
<feature type="domain" description="DNA2/NAM7 helicase-like C-terminal" evidence="2">
    <location>
        <begin position="57"/>
        <end position="163"/>
    </location>
</feature>
<protein>
    <recommendedName>
        <fullName evidence="2">DNA2/NAM7 helicase-like C-terminal domain-containing protein</fullName>
    </recommendedName>
</protein>
<accession>A0A0G4GYB2</accession>
<dbReference type="InterPro" id="IPR045055">
    <property type="entry name" value="DNA2/NAM7-like"/>
</dbReference>
<evidence type="ECO:0000313" key="4">
    <source>
        <dbReference type="Proteomes" id="UP000041254"/>
    </source>
</evidence>
<feature type="compositionally biased region" description="Low complexity" evidence="1">
    <location>
        <begin position="295"/>
        <end position="311"/>
    </location>
</feature>
<dbReference type="InterPro" id="IPR027417">
    <property type="entry name" value="P-loop_NTPase"/>
</dbReference>
<dbReference type="InParanoid" id="A0A0G4GYB2"/>
<feature type="compositionally biased region" description="Basic residues" evidence="1">
    <location>
        <begin position="318"/>
        <end position="329"/>
    </location>
</feature>
<dbReference type="InterPro" id="IPR041679">
    <property type="entry name" value="DNA2/NAM7-like_C"/>
</dbReference>
<evidence type="ECO:0000256" key="1">
    <source>
        <dbReference type="SAM" id="MobiDB-lite"/>
    </source>
</evidence>
<gene>
    <name evidence="3" type="ORF">Vbra_19083</name>
</gene>
<dbReference type="EMBL" id="CDMY01000878">
    <property type="protein sequence ID" value="CEM36123.1"/>
    <property type="molecule type" value="Genomic_DNA"/>
</dbReference>
<dbReference type="CDD" id="cd18808">
    <property type="entry name" value="SF1_C_Upf1"/>
    <property type="match status" value="1"/>
</dbReference>
<proteinExistence type="predicted"/>
<dbReference type="Proteomes" id="UP000041254">
    <property type="component" value="Unassembled WGS sequence"/>
</dbReference>
<dbReference type="GO" id="GO:0005737">
    <property type="term" value="C:cytoplasm"/>
    <property type="evidence" value="ECO:0007669"/>
    <property type="project" value="TreeGrafter"/>
</dbReference>
<reference evidence="3 4" key="1">
    <citation type="submission" date="2014-11" db="EMBL/GenBank/DDBJ databases">
        <authorList>
            <person name="Zhu J."/>
            <person name="Qi W."/>
            <person name="Song R."/>
        </authorList>
    </citation>
    <scope>NUCLEOTIDE SEQUENCE [LARGE SCALE GENOMIC DNA]</scope>
</reference>
<keyword evidence="4" id="KW-1185">Reference proteome</keyword>
<evidence type="ECO:0000259" key="2">
    <source>
        <dbReference type="Pfam" id="PF13087"/>
    </source>
</evidence>
<dbReference type="AlphaFoldDB" id="A0A0G4GYB2"/>
<sequence>MRSYRLYTPADHDTAPEGYQGTMDARLRMTEACEGTDVFLADELEVLHADTSNNIQDFIGKLVSYLLKHGVKASQIRVITPYAAQRDHIAPLLQRPFSPISQELYKDIEVASVDGFQGREKDFILISCVRSNLEKGIGFLKDSRRSNVALTRARYGLVICGDARVLMQNPLWCKLLNHFDRYELVVDGSLFNLNLKPLSTTSKALANIPLTWITTLASTFSTTGTSCQRWFLVMSSLAVAGAMALRNEGALPEDIEAYRQVIRTLLKRGGPVRSLPADTPKDRYARRLILEIHQEMQQQQAQHHQQRSTHQLQLQTKSQKRTAQKKRAKEHIANSLADGDAENAIPATASAPATETSAAVQNGASPTPDEQLWASSTFTGPSRNASAASRAGLTRVMEPHTHGCVSA</sequence>
<feature type="compositionally biased region" description="Polar residues" evidence="1">
    <location>
        <begin position="373"/>
        <end position="387"/>
    </location>
</feature>
<dbReference type="PANTHER" id="PTHR10887:SF364">
    <property type="entry name" value="REGULATOR OF NONSENSE TRANSCRIPTS 1"/>
    <property type="match status" value="1"/>
</dbReference>
<dbReference type="Gene3D" id="3.40.50.300">
    <property type="entry name" value="P-loop containing nucleotide triphosphate hydrolases"/>
    <property type="match status" value="1"/>
</dbReference>
<name>A0A0G4GYB2_VITBC</name>
<dbReference type="OrthoDB" id="6513042at2759"/>
<organism evidence="3 4">
    <name type="scientific">Vitrella brassicaformis (strain CCMP3155)</name>
    <dbReference type="NCBI Taxonomy" id="1169540"/>
    <lineage>
        <taxon>Eukaryota</taxon>
        <taxon>Sar</taxon>
        <taxon>Alveolata</taxon>
        <taxon>Colpodellida</taxon>
        <taxon>Vitrellaceae</taxon>
        <taxon>Vitrella</taxon>
    </lineage>
</organism>
<dbReference type="Pfam" id="PF13087">
    <property type="entry name" value="AAA_12"/>
    <property type="match status" value="1"/>
</dbReference>
<feature type="region of interest" description="Disordered" evidence="1">
    <location>
        <begin position="295"/>
        <end position="407"/>
    </location>
</feature>
<feature type="compositionally biased region" description="Low complexity" evidence="1">
    <location>
        <begin position="342"/>
        <end position="359"/>
    </location>
</feature>
<dbReference type="GO" id="GO:0003724">
    <property type="term" value="F:RNA helicase activity"/>
    <property type="evidence" value="ECO:0007669"/>
    <property type="project" value="TreeGrafter"/>
</dbReference>
<dbReference type="SUPFAM" id="SSF52540">
    <property type="entry name" value="P-loop containing nucleoside triphosphate hydrolases"/>
    <property type="match status" value="1"/>
</dbReference>
<dbReference type="PANTHER" id="PTHR10887">
    <property type="entry name" value="DNA2/NAM7 HELICASE FAMILY"/>
    <property type="match status" value="1"/>
</dbReference>
<dbReference type="InterPro" id="IPR047187">
    <property type="entry name" value="SF1_C_Upf1"/>
</dbReference>
<evidence type="ECO:0000313" key="3">
    <source>
        <dbReference type="EMBL" id="CEM36123.1"/>
    </source>
</evidence>
<dbReference type="VEuPathDB" id="CryptoDB:Vbra_19083"/>
<dbReference type="STRING" id="1169540.A0A0G4GYB2"/>